<sequence length="69" mass="8063">MHGGDGGGPATLRRGFKRQNALLFARFTEMKSDFRSDEVDHQGFVRPLPYMDPDYDYRYRYIPLLLYGS</sequence>
<keyword evidence="2" id="KW-1185">Reference proteome</keyword>
<name>A0A067KAQ6_JATCU</name>
<gene>
    <name evidence="1" type="ORF">JCGZ_12724</name>
</gene>
<protein>
    <submittedName>
        <fullName evidence="1">Uncharacterized protein</fullName>
    </submittedName>
</protein>
<proteinExistence type="predicted"/>
<dbReference type="Proteomes" id="UP000027138">
    <property type="component" value="Unassembled WGS sequence"/>
</dbReference>
<accession>A0A067KAQ6</accession>
<dbReference type="AlphaFoldDB" id="A0A067KAQ6"/>
<dbReference type="EMBL" id="KK914552">
    <property type="protein sequence ID" value="KDP33202.1"/>
    <property type="molecule type" value="Genomic_DNA"/>
</dbReference>
<evidence type="ECO:0000313" key="2">
    <source>
        <dbReference type="Proteomes" id="UP000027138"/>
    </source>
</evidence>
<organism evidence="1 2">
    <name type="scientific">Jatropha curcas</name>
    <name type="common">Barbados nut</name>
    <dbReference type="NCBI Taxonomy" id="180498"/>
    <lineage>
        <taxon>Eukaryota</taxon>
        <taxon>Viridiplantae</taxon>
        <taxon>Streptophyta</taxon>
        <taxon>Embryophyta</taxon>
        <taxon>Tracheophyta</taxon>
        <taxon>Spermatophyta</taxon>
        <taxon>Magnoliopsida</taxon>
        <taxon>eudicotyledons</taxon>
        <taxon>Gunneridae</taxon>
        <taxon>Pentapetalae</taxon>
        <taxon>rosids</taxon>
        <taxon>fabids</taxon>
        <taxon>Malpighiales</taxon>
        <taxon>Euphorbiaceae</taxon>
        <taxon>Crotonoideae</taxon>
        <taxon>Jatropheae</taxon>
        <taxon>Jatropha</taxon>
    </lineage>
</organism>
<evidence type="ECO:0000313" key="1">
    <source>
        <dbReference type="EMBL" id="KDP33202.1"/>
    </source>
</evidence>
<reference evidence="1 2" key="1">
    <citation type="journal article" date="2014" name="PLoS ONE">
        <title>Global Analysis of Gene Expression Profiles in Physic Nut (Jatropha curcas L.) Seedlings Exposed to Salt Stress.</title>
        <authorList>
            <person name="Zhang L."/>
            <person name="Zhang C."/>
            <person name="Wu P."/>
            <person name="Chen Y."/>
            <person name="Li M."/>
            <person name="Jiang H."/>
            <person name="Wu G."/>
        </authorList>
    </citation>
    <scope>NUCLEOTIDE SEQUENCE [LARGE SCALE GENOMIC DNA]</scope>
    <source>
        <strain evidence="2">cv. GZQX0401</strain>
        <tissue evidence="1">Young leaves</tissue>
    </source>
</reference>